<reference evidence="5" key="2">
    <citation type="journal article" date="2019" name="Int. J. Syst. Evol. Microbiol.">
        <title>The Global Catalogue of Microorganisms (GCM) 10K type strain sequencing project: providing services to taxonomists for standard genome sequencing and annotation.</title>
        <authorList>
            <consortium name="The Broad Institute Genomics Platform"/>
            <consortium name="The Broad Institute Genome Sequencing Center for Infectious Disease"/>
            <person name="Wu L."/>
            <person name="Ma J."/>
        </authorList>
    </citation>
    <scope>NUCLEOTIDE SEQUENCE [LARGE SCALE GENOMIC DNA]</scope>
    <source>
        <strain evidence="5">CGMCC 1.15644</strain>
    </source>
</reference>
<sequence length="74" mass="8534">MPRGQMPVYLNAAVIVTDYDLFLESHFLPLSTYPDTKINKPIIYRLAQMMLIIDEQRLVFLNLTLKKSNIPIPG</sequence>
<accession>A0A4R2HD42</accession>
<protein>
    <recommendedName>
        <fullName evidence="1">DUF6965 domain-containing protein</fullName>
    </recommendedName>
</protein>
<evidence type="ECO:0000313" key="4">
    <source>
        <dbReference type="Proteomes" id="UP000295684"/>
    </source>
</evidence>
<feature type="domain" description="DUF6965" evidence="1">
    <location>
        <begin position="7"/>
        <end position="54"/>
    </location>
</feature>
<dbReference type="RefSeq" id="WP_188754097.1">
    <property type="nucleotide sequence ID" value="NZ_BMJO01000002.1"/>
</dbReference>
<evidence type="ECO:0000313" key="2">
    <source>
        <dbReference type="EMBL" id="GGE46969.1"/>
    </source>
</evidence>
<organism evidence="3 4">
    <name type="scientific">Pedobacter psychrotolerans</name>
    <dbReference type="NCBI Taxonomy" id="1843235"/>
    <lineage>
        <taxon>Bacteria</taxon>
        <taxon>Pseudomonadati</taxon>
        <taxon>Bacteroidota</taxon>
        <taxon>Sphingobacteriia</taxon>
        <taxon>Sphingobacteriales</taxon>
        <taxon>Sphingobacteriaceae</taxon>
        <taxon>Pedobacter</taxon>
    </lineage>
</organism>
<evidence type="ECO:0000259" key="1">
    <source>
        <dbReference type="Pfam" id="PF22292"/>
    </source>
</evidence>
<dbReference type="InterPro" id="IPR054238">
    <property type="entry name" value="DUF6965"/>
</dbReference>
<gene>
    <name evidence="3" type="ORF">EV200_104281</name>
    <name evidence="2" type="ORF">GCM10011413_11360</name>
</gene>
<dbReference type="EMBL" id="SLWO01000004">
    <property type="protein sequence ID" value="TCO25244.1"/>
    <property type="molecule type" value="Genomic_DNA"/>
</dbReference>
<dbReference type="Pfam" id="PF22292">
    <property type="entry name" value="DUF6965"/>
    <property type="match status" value="1"/>
</dbReference>
<reference evidence="2" key="4">
    <citation type="submission" date="2024-05" db="EMBL/GenBank/DDBJ databases">
        <authorList>
            <person name="Sun Q."/>
            <person name="Zhou Y."/>
        </authorList>
    </citation>
    <scope>NUCLEOTIDE SEQUENCE</scope>
    <source>
        <strain evidence="2">CGMCC 1.15644</strain>
    </source>
</reference>
<keyword evidence="5" id="KW-1185">Reference proteome</keyword>
<dbReference type="Proteomes" id="UP000622648">
    <property type="component" value="Unassembled WGS sequence"/>
</dbReference>
<comment type="caution">
    <text evidence="3">The sequence shown here is derived from an EMBL/GenBank/DDBJ whole genome shotgun (WGS) entry which is preliminary data.</text>
</comment>
<evidence type="ECO:0000313" key="3">
    <source>
        <dbReference type="EMBL" id="TCO25244.1"/>
    </source>
</evidence>
<dbReference type="AlphaFoldDB" id="A0A4R2HD42"/>
<dbReference type="Proteomes" id="UP000295684">
    <property type="component" value="Unassembled WGS sequence"/>
</dbReference>
<name>A0A4R2HD42_9SPHI</name>
<evidence type="ECO:0000313" key="5">
    <source>
        <dbReference type="Proteomes" id="UP000622648"/>
    </source>
</evidence>
<reference evidence="3 4" key="3">
    <citation type="submission" date="2019-03" db="EMBL/GenBank/DDBJ databases">
        <title>Genomic Encyclopedia of Type Strains, Phase IV (KMG-IV): sequencing the most valuable type-strain genomes for metagenomic binning, comparative biology and taxonomic classification.</title>
        <authorList>
            <person name="Goeker M."/>
        </authorList>
    </citation>
    <scope>NUCLEOTIDE SEQUENCE [LARGE SCALE GENOMIC DNA]</scope>
    <source>
        <strain evidence="3 4">DSM 103236</strain>
    </source>
</reference>
<proteinExistence type="predicted"/>
<reference evidence="2" key="1">
    <citation type="journal article" date="2014" name="Int. J. Syst. Evol. Microbiol.">
        <title>Complete genome of a new Firmicutes species belonging to the dominant human colonic microbiota ('Ruminococcus bicirculans') reveals two chromosomes and a selective capacity to utilize plant glucans.</title>
        <authorList>
            <consortium name="NISC Comparative Sequencing Program"/>
            <person name="Wegmann U."/>
            <person name="Louis P."/>
            <person name="Goesmann A."/>
            <person name="Henrissat B."/>
            <person name="Duncan S.H."/>
            <person name="Flint H.J."/>
        </authorList>
    </citation>
    <scope>NUCLEOTIDE SEQUENCE</scope>
    <source>
        <strain evidence="2">CGMCC 1.15644</strain>
    </source>
</reference>
<dbReference type="EMBL" id="BMJO01000002">
    <property type="protein sequence ID" value="GGE46969.1"/>
    <property type="molecule type" value="Genomic_DNA"/>
</dbReference>